<protein>
    <submittedName>
        <fullName evidence="1">Uncharacterized protein</fullName>
    </submittedName>
</protein>
<proteinExistence type="predicted"/>
<comment type="caution">
    <text evidence="1">The sequence shown here is derived from an EMBL/GenBank/DDBJ whole genome shotgun (WGS) entry which is preliminary data.</text>
</comment>
<evidence type="ECO:0000313" key="1">
    <source>
        <dbReference type="EMBL" id="PZR34245.1"/>
    </source>
</evidence>
<dbReference type="EMBL" id="QFQZ01000030">
    <property type="protein sequence ID" value="PZR34245.1"/>
    <property type="molecule type" value="Genomic_DNA"/>
</dbReference>
<name>A0A2W5VFX6_9CAUL</name>
<evidence type="ECO:0000313" key="2">
    <source>
        <dbReference type="Proteomes" id="UP000249393"/>
    </source>
</evidence>
<gene>
    <name evidence="1" type="ORF">DI526_11095</name>
</gene>
<dbReference type="AlphaFoldDB" id="A0A2W5VFX6"/>
<dbReference type="Proteomes" id="UP000249393">
    <property type="component" value="Unassembled WGS sequence"/>
</dbReference>
<reference evidence="1 2" key="1">
    <citation type="submission" date="2017-08" db="EMBL/GenBank/DDBJ databases">
        <title>Infants hospitalized years apart are colonized by the same room-sourced microbial strains.</title>
        <authorList>
            <person name="Brooks B."/>
            <person name="Olm M.R."/>
            <person name="Firek B.A."/>
            <person name="Baker R."/>
            <person name="Thomas B.C."/>
            <person name="Morowitz M.J."/>
            <person name="Banfield J.F."/>
        </authorList>
    </citation>
    <scope>NUCLEOTIDE SEQUENCE [LARGE SCALE GENOMIC DNA]</scope>
    <source>
        <strain evidence="1">S2_003_000_R2_4</strain>
    </source>
</reference>
<sequence>MPGSRSNARVTIRLVTVDGASSPVAPDECGPRHSPGRSVFWKGSATVKHPLTPERWRLPLRKWYRPRRTTPRKAS</sequence>
<organism evidence="1 2">
    <name type="scientific">Caulobacter segnis</name>
    <dbReference type="NCBI Taxonomy" id="88688"/>
    <lineage>
        <taxon>Bacteria</taxon>
        <taxon>Pseudomonadati</taxon>
        <taxon>Pseudomonadota</taxon>
        <taxon>Alphaproteobacteria</taxon>
        <taxon>Caulobacterales</taxon>
        <taxon>Caulobacteraceae</taxon>
        <taxon>Caulobacter</taxon>
    </lineage>
</organism>
<accession>A0A2W5VFX6</accession>